<feature type="signal peptide" evidence="2">
    <location>
        <begin position="1"/>
        <end position="21"/>
    </location>
</feature>
<organism evidence="3 4">
    <name type="scientific">Kwoniella shivajii</name>
    <dbReference type="NCBI Taxonomy" id="564305"/>
    <lineage>
        <taxon>Eukaryota</taxon>
        <taxon>Fungi</taxon>
        <taxon>Dikarya</taxon>
        <taxon>Basidiomycota</taxon>
        <taxon>Agaricomycotina</taxon>
        <taxon>Tremellomycetes</taxon>
        <taxon>Tremellales</taxon>
        <taxon>Cryptococcaceae</taxon>
        <taxon>Kwoniella</taxon>
    </lineage>
</organism>
<feature type="region of interest" description="Disordered" evidence="1">
    <location>
        <begin position="630"/>
        <end position="649"/>
    </location>
</feature>
<dbReference type="EMBL" id="CP141887">
    <property type="protein sequence ID" value="WRT68327.1"/>
    <property type="molecule type" value="Genomic_DNA"/>
</dbReference>
<dbReference type="Pfam" id="PF06101">
    <property type="entry name" value="Vps62"/>
    <property type="match status" value="1"/>
</dbReference>
<dbReference type="SUPFAM" id="SSF54001">
    <property type="entry name" value="Cysteine proteinases"/>
    <property type="match status" value="1"/>
</dbReference>
<evidence type="ECO:0000313" key="3">
    <source>
        <dbReference type="EMBL" id="WRT68327.1"/>
    </source>
</evidence>
<dbReference type="InterPro" id="IPR009291">
    <property type="entry name" value="Vps62"/>
</dbReference>
<evidence type="ECO:0000256" key="2">
    <source>
        <dbReference type="SAM" id="SignalP"/>
    </source>
</evidence>
<gene>
    <name evidence="3" type="ORF">IL334_005303</name>
</gene>
<proteinExistence type="predicted"/>
<dbReference type="Proteomes" id="UP001329825">
    <property type="component" value="Chromosome 7"/>
</dbReference>
<evidence type="ECO:0008006" key="5">
    <source>
        <dbReference type="Google" id="ProtNLM"/>
    </source>
</evidence>
<evidence type="ECO:0000256" key="1">
    <source>
        <dbReference type="SAM" id="MobiDB-lite"/>
    </source>
</evidence>
<dbReference type="GeneID" id="87957434"/>
<dbReference type="PANTHER" id="PTHR48174:SF5">
    <property type="entry name" value="VACUOLAR PROTEIN SORTING-ASSOCIATED PROTEIN 62"/>
    <property type="match status" value="1"/>
</dbReference>
<reference evidence="3 4" key="1">
    <citation type="submission" date="2024-01" db="EMBL/GenBank/DDBJ databases">
        <title>Comparative genomics of Cryptococcus and Kwoniella reveals pathogenesis evolution and contrasting modes of karyotype evolution via chromosome fusion or intercentromeric recombination.</title>
        <authorList>
            <person name="Coelho M.A."/>
            <person name="David-Palma M."/>
            <person name="Shea T."/>
            <person name="Bowers K."/>
            <person name="McGinley-Smith S."/>
            <person name="Mohammad A.W."/>
            <person name="Gnirke A."/>
            <person name="Yurkov A.M."/>
            <person name="Nowrousian M."/>
            <person name="Sun S."/>
            <person name="Cuomo C.A."/>
            <person name="Heitman J."/>
        </authorList>
    </citation>
    <scope>NUCLEOTIDE SEQUENCE [LARGE SCALE GENOMIC DNA]</scope>
    <source>
        <strain evidence="3">CBS 11374</strain>
    </source>
</reference>
<dbReference type="PANTHER" id="PTHR48174">
    <property type="entry name" value="DUF946 FAMILY PROTEIN"/>
    <property type="match status" value="1"/>
</dbReference>
<dbReference type="RefSeq" id="XP_062793067.1">
    <property type="nucleotide sequence ID" value="XM_062937016.1"/>
</dbReference>
<feature type="compositionally biased region" description="Acidic residues" evidence="1">
    <location>
        <begin position="638"/>
        <end position="648"/>
    </location>
</feature>
<sequence>MTTYAFIILFLSLFNILYTTASPTLQRRGAGPLYRPDGIPVVDDVQQHHLDCAYVASVITLLRAPDYIKSLIHYQGNFNSVSEVIVTSYDIHTLKPVDQVVTLDEIYLRNDTKGNIWWPGALYRAPGNAKLVVDPMGEFGMPTMTPGDAMQLLTGRRAKGDGPEDIADFWDIIKGVQESPMVLQTKGEGCTILLGRHAYAIANATEVDGVRTVGLINTDGKDSLLSVDEAFSDFYLLWSSAALSVVCHCDREVSAAALWCLSLIAGQAIASPFNVPQRPFHEESLKHLNDEVITESDQAILDLLGQYAPVFKLSSLEAFYPSSVDYMFPHYNYTEGSPGEITPLNQSYLTRTQLDKLPSAGSGSFLSISERHNPQPLLDEDAEYLFGPAGQEDAMKFGSDGRGRVEEEVYGFAVDQGKGVVDLWYWTFYPFNFGKPVGLFGILGNHVADWEHLRMRTINGTAVSADYTTHTGGRFNAGTFRWEDIEKIDDRPVAYVAAGSHGVGKLFQLVDLTDDEGPIWDTKNHVVPTMYWYSPESRRRVWHRGDQSWLNFRGWWGNRGETDCWWHRVVGFCQVVDAPGGPNRGFGFPPDCTIAPLTDEFSTYKFRFSSSAIDWAKTHNVALVKVEQTCTRPKRNPDDDDDGDEPDEPVNVYRDEVEGELEVWNVKGLTEFKGTETHTVTIDPCKGRQSAVRAYKLSLCLLNGKCLTSSQDRRVCTFEQGKKGYKFGSAVMLDDTDDWRWNY</sequence>
<dbReference type="InterPro" id="IPR038765">
    <property type="entry name" value="Papain-like_cys_pep_sf"/>
</dbReference>
<name>A0ABZ1D409_9TREE</name>
<evidence type="ECO:0000313" key="4">
    <source>
        <dbReference type="Proteomes" id="UP001329825"/>
    </source>
</evidence>
<accession>A0ABZ1D409</accession>
<protein>
    <recommendedName>
        <fullName evidence="5">Calpain catalytic domain-containing protein</fullName>
    </recommendedName>
</protein>
<keyword evidence="2" id="KW-0732">Signal</keyword>
<feature type="chain" id="PRO_5046606196" description="Calpain catalytic domain-containing protein" evidence="2">
    <location>
        <begin position="22"/>
        <end position="743"/>
    </location>
</feature>
<keyword evidence="4" id="KW-1185">Reference proteome</keyword>